<evidence type="ECO:0000313" key="4">
    <source>
        <dbReference type="EMBL" id="AJT42508.1"/>
    </source>
</evidence>
<dbReference type="PATRIC" id="fig|1618207.4.peg.3100"/>
<dbReference type="KEGG" id="ari:UM93_15235"/>
<evidence type="ECO:0000256" key="1">
    <source>
        <dbReference type="ARBA" id="ARBA00023027"/>
    </source>
</evidence>
<dbReference type="Gene3D" id="3.40.50.720">
    <property type="entry name" value="NAD(P)-binding Rossmann-like Domain"/>
    <property type="match status" value="1"/>
</dbReference>
<dbReference type="Pfam" id="PF01408">
    <property type="entry name" value="GFO_IDH_MocA"/>
    <property type="match status" value="1"/>
</dbReference>
<organism evidence="4 5">
    <name type="scientific">Psychromicrobium lacuslunae</name>
    <dbReference type="NCBI Taxonomy" id="1618207"/>
    <lineage>
        <taxon>Bacteria</taxon>
        <taxon>Bacillati</taxon>
        <taxon>Actinomycetota</taxon>
        <taxon>Actinomycetes</taxon>
        <taxon>Micrococcales</taxon>
        <taxon>Micrococcaceae</taxon>
        <taxon>Psychromicrobium</taxon>
    </lineage>
</organism>
<dbReference type="InterPro" id="IPR055170">
    <property type="entry name" value="GFO_IDH_MocA-like_dom"/>
</dbReference>
<dbReference type="PANTHER" id="PTHR43249:SF1">
    <property type="entry name" value="D-GLUCOSIDE 3-DEHYDROGENASE"/>
    <property type="match status" value="1"/>
</dbReference>
<dbReference type="Gene3D" id="3.30.360.10">
    <property type="entry name" value="Dihydrodipicolinate Reductase, domain 2"/>
    <property type="match status" value="1"/>
</dbReference>
<dbReference type="Proteomes" id="UP000061839">
    <property type="component" value="Chromosome"/>
</dbReference>
<dbReference type="InterPro" id="IPR052515">
    <property type="entry name" value="Gfo/Idh/MocA_Oxidoreductase"/>
</dbReference>
<name>A0A0D4C1Q7_9MICC</name>
<reference evidence="4 5" key="1">
    <citation type="journal article" date="2015" name="Genome Announc.">
        <title>Complete Genome Sequencing of Protease-Producing Novel Arthrobacter sp. Strain IHBB 11108 Using PacBio Single-Molecule Real-Time Sequencing Technology.</title>
        <authorList>
            <person name="Kiran S."/>
            <person name="Swarnkar M.K."/>
            <person name="Pal M."/>
            <person name="Thakur R."/>
            <person name="Tewari R."/>
            <person name="Singh A.K."/>
            <person name="Gulati A."/>
        </authorList>
    </citation>
    <scope>NUCLEOTIDE SEQUENCE [LARGE SCALE GENOMIC DNA]</scope>
    <source>
        <strain evidence="4 5">IHBB 11108</strain>
    </source>
</reference>
<dbReference type="AlphaFoldDB" id="A0A0D4C1Q7"/>
<feature type="domain" description="GFO/IDH/MocA-like oxidoreductase" evidence="3">
    <location>
        <begin position="145"/>
        <end position="268"/>
    </location>
</feature>
<accession>A0A0D4C1Q7</accession>
<dbReference type="InterPro" id="IPR036291">
    <property type="entry name" value="NAD(P)-bd_dom_sf"/>
</dbReference>
<sequence>MSLPANGKIRVALVGCGSIGRTHTAVILEQPELELAALIDPVPAAREALLEFIAGRAKPEAYDSIAAALAADREAIDLFVLATPSGLHISGALEVLNAGKHVVIEKPLDVDLTQAQQIEAAARQAADKGVLATVISQHRFDPASQAVAQAVEQGELGRLTSAIASVSWWRSQSYYDSGDWRGTWAMDGGGALMNQGVHTVDLLLWFLGKPVQVTGHTGLLAHQDIEVEDTAAAVISFESGALAVLHATTAAYPGLSAAVQVMGSHGSARIDTDQLAYFHATAEQSEDARMGVQGDWNLADERIAGFPAEAAQVADPTVYPVGHSRQYRDVIRAITQGAPPAVTVSDAVNALACVRAVYLSATLGKTINFDDVLAGKYNDIEVRVS</sequence>
<evidence type="ECO:0000313" key="5">
    <source>
        <dbReference type="Proteomes" id="UP000061839"/>
    </source>
</evidence>
<dbReference type="Pfam" id="PF22725">
    <property type="entry name" value="GFO_IDH_MocA_C3"/>
    <property type="match status" value="1"/>
</dbReference>
<dbReference type="SUPFAM" id="SSF55347">
    <property type="entry name" value="Glyceraldehyde-3-phosphate dehydrogenase-like, C-terminal domain"/>
    <property type="match status" value="1"/>
</dbReference>
<protein>
    <submittedName>
        <fullName evidence="4">Oxidoreductase</fullName>
    </submittedName>
</protein>
<dbReference type="InterPro" id="IPR000683">
    <property type="entry name" value="Gfo/Idh/MocA-like_OxRdtase_N"/>
</dbReference>
<dbReference type="HOGENOM" id="CLU_023194_1_0_11"/>
<feature type="domain" description="Gfo/Idh/MocA-like oxidoreductase N-terminal" evidence="2">
    <location>
        <begin position="9"/>
        <end position="125"/>
    </location>
</feature>
<dbReference type="SUPFAM" id="SSF51735">
    <property type="entry name" value="NAD(P)-binding Rossmann-fold domains"/>
    <property type="match status" value="1"/>
</dbReference>
<dbReference type="STRING" id="1618207.UM93_15235"/>
<dbReference type="GO" id="GO:0000166">
    <property type="term" value="F:nucleotide binding"/>
    <property type="evidence" value="ECO:0007669"/>
    <property type="project" value="InterPro"/>
</dbReference>
<evidence type="ECO:0000259" key="2">
    <source>
        <dbReference type="Pfam" id="PF01408"/>
    </source>
</evidence>
<dbReference type="EMBL" id="CP011005">
    <property type="protein sequence ID" value="AJT42508.1"/>
    <property type="molecule type" value="Genomic_DNA"/>
</dbReference>
<keyword evidence="5" id="KW-1185">Reference proteome</keyword>
<proteinExistence type="predicted"/>
<evidence type="ECO:0000259" key="3">
    <source>
        <dbReference type="Pfam" id="PF22725"/>
    </source>
</evidence>
<gene>
    <name evidence="4" type="ORF">UM93_15235</name>
</gene>
<dbReference type="OrthoDB" id="9815825at2"/>
<dbReference type="PANTHER" id="PTHR43249">
    <property type="entry name" value="UDP-N-ACETYL-2-AMINO-2-DEOXY-D-GLUCURONATE OXIDASE"/>
    <property type="match status" value="1"/>
</dbReference>
<dbReference type="RefSeq" id="WP_045076373.1">
    <property type="nucleotide sequence ID" value="NZ_CP011005.1"/>
</dbReference>
<keyword evidence="1" id="KW-0520">NAD</keyword>